<feature type="non-terminal residue" evidence="2">
    <location>
        <position position="1"/>
    </location>
</feature>
<dbReference type="AlphaFoldDB" id="A0A6A4HW45"/>
<gene>
    <name evidence="2" type="ORF">BT96DRAFT_917986</name>
</gene>
<dbReference type="Proteomes" id="UP000799118">
    <property type="component" value="Unassembled WGS sequence"/>
</dbReference>
<evidence type="ECO:0000313" key="3">
    <source>
        <dbReference type="Proteomes" id="UP000799118"/>
    </source>
</evidence>
<name>A0A6A4HW45_9AGAR</name>
<dbReference type="EMBL" id="ML769432">
    <property type="protein sequence ID" value="KAE9402679.1"/>
    <property type="molecule type" value="Genomic_DNA"/>
</dbReference>
<feature type="signal peptide" evidence="1">
    <location>
        <begin position="1"/>
        <end position="19"/>
    </location>
</feature>
<evidence type="ECO:0008006" key="4">
    <source>
        <dbReference type="Google" id="ProtNLM"/>
    </source>
</evidence>
<evidence type="ECO:0000313" key="2">
    <source>
        <dbReference type="EMBL" id="KAE9402679.1"/>
    </source>
</evidence>
<evidence type="ECO:0000256" key="1">
    <source>
        <dbReference type="SAM" id="SignalP"/>
    </source>
</evidence>
<organism evidence="2 3">
    <name type="scientific">Gymnopus androsaceus JB14</name>
    <dbReference type="NCBI Taxonomy" id="1447944"/>
    <lineage>
        <taxon>Eukaryota</taxon>
        <taxon>Fungi</taxon>
        <taxon>Dikarya</taxon>
        <taxon>Basidiomycota</taxon>
        <taxon>Agaricomycotina</taxon>
        <taxon>Agaricomycetes</taxon>
        <taxon>Agaricomycetidae</taxon>
        <taxon>Agaricales</taxon>
        <taxon>Marasmiineae</taxon>
        <taxon>Omphalotaceae</taxon>
        <taxon>Gymnopus</taxon>
    </lineage>
</organism>
<protein>
    <recommendedName>
        <fullName evidence="4">CBM1 domain-containing protein</fullName>
    </recommendedName>
</protein>
<accession>A0A6A4HW45</accession>
<keyword evidence="1" id="KW-0732">Signal</keyword>
<feature type="chain" id="PRO_5025344160" description="CBM1 domain-containing protein" evidence="1">
    <location>
        <begin position="20"/>
        <end position="57"/>
    </location>
</feature>
<reference evidence="2" key="1">
    <citation type="journal article" date="2019" name="Environ. Microbiol.">
        <title>Fungal ecological strategies reflected in gene transcription - a case study of two litter decomposers.</title>
        <authorList>
            <person name="Barbi F."/>
            <person name="Kohler A."/>
            <person name="Barry K."/>
            <person name="Baskaran P."/>
            <person name="Daum C."/>
            <person name="Fauchery L."/>
            <person name="Ihrmark K."/>
            <person name="Kuo A."/>
            <person name="LaButti K."/>
            <person name="Lipzen A."/>
            <person name="Morin E."/>
            <person name="Grigoriev I.V."/>
            <person name="Henrissat B."/>
            <person name="Lindahl B."/>
            <person name="Martin F."/>
        </authorList>
    </citation>
    <scope>NUCLEOTIDE SEQUENCE</scope>
    <source>
        <strain evidence="2">JB14</strain>
    </source>
</reference>
<sequence length="57" mass="6036">MHTKFISSILAACIALASASSLLPRQTNDTCLASGTNACTDPDGCFGTGDLREFVWR</sequence>
<keyword evidence="3" id="KW-1185">Reference proteome</keyword>
<proteinExistence type="predicted"/>